<keyword evidence="3" id="KW-1185">Reference proteome</keyword>
<dbReference type="EMBL" id="FNEN01000017">
    <property type="protein sequence ID" value="SDJ14897.1"/>
    <property type="molecule type" value="Genomic_DNA"/>
</dbReference>
<keyword evidence="1" id="KW-1133">Transmembrane helix</keyword>
<protein>
    <recommendedName>
        <fullName evidence="4">Transposase DDE domain-containing protein</fullName>
    </recommendedName>
</protein>
<accession>A0A1G8RD13</accession>
<keyword evidence="1" id="KW-0812">Transmembrane</keyword>
<evidence type="ECO:0000313" key="2">
    <source>
        <dbReference type="EMBL" id="SDJ14897.1"/>
    </source>
</evidence>
<dbReference type="InterPro" id="IPR012337">
    <property type="entry name" value="RNaseH-like_sf"/>
</dbReference>
<dbReference type="Proteomes" id="UP000198853">
    <property type="component" value="Unassembled WGS sequence"/>
</dbReference>
<feature type="transmembrane region" description="Helical" evidence="1">
    <location>
        <begin position="98"/>
        <end position="119"/>
    </location>
</feature>
<proteinExistence type="predicted"/>
<dbReference type="PANTHER" id="PTHR34614:SF2">
    <property type="entry name" value="TRANSPOSASE IS4-LIKE DOMAIN-CONTAINING PROTEIN"/>
    <property type="match status" value="1"/>
</dbReference>
<evidence type="ECO:0000313" key="3">
    <source>
        <dbReference type="Proteomes" id="UP000198853"/>
    </source>
</evidence>
<dbReference type="AlphaFoldDB" id="A0A1G8RD13"/>
<evidence type="ECO:0008006" key="4">
    <source>
        <dbReference type="Google" id="ProtNLM"/>
    </source>
</evidence>
<dbReference type="NCBIfam" id="NF033559">
    <property type="entry name" value="transpos_IS1634"/>
    <property type="match status" value="1"/>
</dbReference>
<name>A0A1G8RD13_9BACI</name>
<keyword evidence="1" id="KW-0472">Membrane</keyword>
<reference evidence="2 3" key="1">
    <citation type="submission" date="2016-10" db="EMBL/GenBank/DDBJ databases">
        <authorList>
            <person name="de Groot N.N."/>
        </authorList>
    </citation>
    <scope>NUCLEOTIDE SEQUENCE [LARGE SCALE GENOMIC DNA]</scope>
    <source>
        <strain evidence="2 3">DSM 21771</strain>
    </source>
</reference>
<dbReference type="PANTHER" id="PTHR34614">
    <property type="match status" value="1"/>
</dbReference>
<organism evidence="2 3">
    <name type="scientific">Natribacillus halophilus</name>
    <dbReference type="NCBI Taxonomy" id="549003"/>
    <lineage>
        <taxon>Bacteria</taxon>
        <taxon>Bacillati</taxon>
        <taxon>Bacillota</taxon>
        <taxon>Bacilli</taxon>
        <taxon>Bacillales</taxon>
        <taxon>Bacillaceae</taxon>
        <taxon>Natribacillus</taxon>
    </lineage>
</organism>
<sequence length="206" mass="23632">MPDKREKRGRPKKGEVPSPPVTVYRVQLKLQSPSEDTLRQLRKEASIFILVTNAGNDTASDVDLLKGYKGQQTVENRFRFLKDPFFVRRLFLEKPHRVEAFAYVMMMGMMIYALFEYLIRQSMETEDEPLNLMGGGGRRSLRPTGEAVLELLDTVDIVHMEIGGQRRRLFPDNQEPQLDRILGLLGMDRSVYTTPITSKVAEINSQ</sequence>
<gene>
    <name evidence="2" type="ORF">SAMN04488123_11716</name>
</gene>
<dbReference type="SUPFAM" id="SSF53098">
    <property type="entry name" value="Ribonuclease H-like"/>
    <property type="match status" value="1"/>
</dbReference>
<dbReference type="InterPro" id="IPR047654">
    <property type="entry name" value="IS1634_transpos"/>
</dbReference>
<evidence type="ECO:0000256" key="1">
    <source>
        <dbReference type="SAM" id="Phobius"/>
    </source>
</evidence>